<protein>
    <submittedName>
        <fullName evidence="1">Uncharacterized protein</fullName>
    </submittedName>
</protein>
<evidence type="ECO:0000313" key="2">
    <source>
        <dbReference type="Proteomes" id="UP001054945"/>
    </source>
</evidence>
<organism evidence="1 2">
    <name type="scientific">Caerostris extrusa</name>
    <name type="common">Bark spider</name>
    <name type="synonym">Caerostris bankana</name>
    <dbReference type="NCBI Taxonomy" id="172846"/>
    <lineage>
        <taxon>Eukaryota</taxon>
        <taxon>Metazoa</taxon>
        <taxon>Ecdysozoa</taxon>
        <taxon>Arthropoda</taxon>
        <taxon>Chelicerata</taxon>
        <taxon>Arachnida</taxon>
        <taxon>Araneae</taxon>
        <taxon>Araneomorphae</taxon>
        <taxon>Entelegynae</taxon>
        <taxon>Araneoidea</taxon>
        <taxon>Araneidae</taxon>
        <taxon>Caerostris</taxon>
    </lineage>
</organism>
<accession>A0AAV4TKX4</accession>
<dbReference type="Proteomes" id="UP001054945">
    <property type="component" value="Unassembled WGS sequence"/>
</dbReference>
<name>A0AAV4TKX4_CAEEX</name>
<comment type="caution">
    <text evidence="1">The sequence shown here is derived from an EMBL/GenBank/DDBJ whole genome shotgun (WGS) entry which is preliminary data.</text>
</comment>
<dbReference type="AlphaFoldDB" id="A0AAV4TKX4"/>
<dbReference type="EMBL" id="BPLR01011304">
    <property type="protein sequence ID" value="GIY45706.1"/>
    <property type="molecule type" value="Genomic_DNA"/>
</dbReference>
<proteinExistence type="predicted"/>
<sequence length="98" mass="11217">MKENLEIRRKSLHNGWIGFKKPNIQIDAGSQNLEDHSCEEDTLPFYTKKHWATSLMWLIAFRAKLKGVGVGNECRKRLPGIVKGKATLDRRPQEGTVK</sequence>
<reference evidence="1 2" key="1">
    <citation type="submission" date="2021-06" db="EMBL/GenBank/DDBJ databases">
        <title>Caerostris extrusa draft genome.</title>
        <authorList>
            <person name="Kono N."/>
            <person name="Arakawa K."/>
        </authorList>
    </citation>
    <scope>NUCLEOTIDE SEQUENCE [LARGE SCALE GENOMIC DNA]</scope>
</reference>
<gene>
    <name evidence="1" type="ORF">CEXT_80611</name>
</gene>
<keyword evidence="2" id="KW-1185">Reference proteome</keyword>
<evidence type="ECO:0000313" key="1">
    <source>
        <dbReference type="EMBL" id="GIY45706.1"/>
    </source>
</evidence>